<feature type="region of interest" description="Disordered" evidence="7">
    <location>
        <begin position="205"/>
        <end position="266"/>
    </location>
</feature>
<dbReference type="InterPro" id="IPR036397">
    <property type="entry name" value="RNaseH_sf"/>
</dbReference>
<comment type="caution">
    <text evidence="9">The sequence shown here is derived from an EMBL/GenBank/DDBJ whole genome shotgun (WGS) entry which is preliminary data.</text>
</comment>
<dbReference type="Pfam" id="PF00665">
    <property type="entry name" value="rve"/>
    <property type="match status" value="1"/>
</dbReference>
<keyword evidence="3" id="KW-0540">Nuclease</keyword>
<dbReference type="InterPro" id="IPR050951">
    <property type="entry name" value="Retrovirus_Pol_polyprotein"/>
</dbReference>
<dbReference type="AlphaFoldDB" id="A0A8J6E2R6"/>
<dbReference type="SUPFAM" id="SSF50630">
    <property type="entry name" value="Acid proteases"/>
    <property type="match status" value="1"/>
</dbReference>
<dbReference type="InterPro" id="IPR001969">
    <property type="entry name" value="Aspartic_peptidase_AS"/>
</dbReference>
<evidence type="ECO:0000313" key="9">
    <source>
        <dbReference type="EMBL" id="KAG9395003.1"/>
    </source>
</evidence>
<keyword evidence="5" id="KW-0378">Hydrolase</keyword>
<dbReference type="PANTHER" id="PTHR37984:SF5">
    <property type="entry name" value="PROTEIN NYNRIN-LIKE"/>
    <property type="match status" value="1"/>
</dbReference>
<evidence type="ECO:0000256" key="2">
    <source>
        <dbReference type="ARBA" id="ARBA00022695"/>
    </source>
</evidence>
<evidence type="ECO:0000256" key="6">
    <source>
        <dbReference type="ARBA" id="ARBA00022918"/>
    </source>
</evidence>
<dbReference type="PROSITE" id="PS50994">
    <property type="entry name" value="INTEGRASE"/>
    <property type="match status" value="1"/>
</dbReference>
<evidence type="ECO:0000256" key="5">
    <source>
        <dbReference type="ARBA" id="ARBA00022801"/>
    </source>
</evidence>
<protein>
    <recommendedName>
        <fullName evidence="8">Integrase catalytic domain-containing protein</fullName>
    </recommendedName>
</protein>
<feature type="region of interest" description="Disordered" evidence="7">
    <location>
        <begin position="289"/>
        <end position="309"/>
    </location>
</feature>
<feature type="compositionally biased region" description="Polar residues" evidence="7">
    <location>
        <begin position="300"/>
        <end position="309"/>
    </location>
</feature>
<accession>A0A8J6E2R6</accession>
<dbReference type="Gene3D" id="2.40.70.10">
    <property type="entry name" value="Acid Proteases"/>
    <property type="match status" value="1"/>
</dbReference>
<evidence type="ECO:0000313" key="10">
    <source>
        <dbReference type="Proteomes" id="UP000717585"/>
    </source>
</evidence>
<evidence type="ECO:0000259" key="8">
    <source>
        <dbReference type="PROSITE" id="PS50994"/>
    </source>
</evidence>
<keyword evidence="4" id="KW-0255">Endonuclease</keyword>
<dbReference type="InterPro" id="IPR021109">
    <property type="entry name" value="Peptidase_aspartic_dom_sf"/>
</dbReference>
<keyword evidence="10" id="KW-1185">Reference proteome</keyword>
<dbReference type="GO" id="GO:0004190">
    <property type="term" value="F:aspartic-type endopeptidase activity"/>
    <property type="evidence" value="ECO:0007669"/>
    <property type="project" value="InterPro"/>
</dbReference>
<dbReference type="EMBL" id="JAHDYR010000012">
    <property type="protein sequence ID" value="KAG9395003.1"/>
    <property type="molecule type" value="Genomic_DNA"/>
</dbReference>
<evidence type="ECO:0000256" key="4">
    <source>
        <dbReference type="ARBA" id="ARBA00022759"/>
    </source>
</evidence>
<evidence type="ECO:0000256" key="7">
    <source>
        <dbReference type="SAM" id="MobiDB-lite"/>
    </source>
</evidence>
<dbReference type="PROSITE" id="PS00141">
    <property type="entry name" value="ASP_PROTEASE"/>
    <property type="match status" value="1"/>
</dbReference>
<evidence type="ECO:0000256" key="3">
    <source>
        <dbReference type="ARBA" id="ARBA00022722"/>
    </source>
</evidence>
<sequence length="584" mass="64753">MSTSINTVTGNYPTIKLKDATIESIDAFERMGRIFLATNSKVAPTDFLSLEDITELQAQYPDVDFTRATLDQLSTLMRKLVTPDNVIDLLDNLASLSLDWDSTRNVPNGTAMGSIERATRVLVASFRNRMRLFDSLPPGEDLPEAATDEEVSSRRHRFEQLCSRLLIDALQRPKALKTKTRWISLLWGDDSFDDTVKSAVKAAKFLDRQGPPRGQKAHVPAPAGHVKRVGRGPTHPANSQRPQGPNLSRPQGQRPSGQQAPQPLTRPCKFCQGWHKDYRCPQHPKFAAEERQAQANAAQTSSAGPMTTTATINGREYSFTVDTGASICFMSQKVVRQLPRDAVSVDTGEWITVTLGDNHKVRTNQVATLTFRLERNLLYMYKSVNAKVRRWADSIADLDFTISHVPGLDNGAADGLSRVFAMAKKTATTEQIHQAHLFADVHLSRRLTIERLRGQGLSVSRDAVDRVVSDCPICQVLDRPPVDQPDGLHTAVDTPLQRVAIDTMGPLPSCDGYSYITVMVDMCSRWTELVPAKNNSGKEAAEAFINTWVLRYGAPQVLQSDGGSEFHNGLFRRLSQEHTVKVGR</sequence>
<evidence type="ECO:0000256" key="1">
    <source>
        <dbReference type="ARBA" id="ARBA00022679"/>
    </source>
</evidence>
<dbReference type="CDD" id="cd00303">
    <property type="entry name" value="retropepsin_like"/>
    <property type="match status" value="1"/>
</dbReference>
<gene>
    <name evidence="9" type="ORF">J8273_0214</name>
</gene>
<dbReference type="Pfam" id="PF13650">
    <property type="entry name" value="Asp_protease_2"/>
    <property type="match status" value="1"/>
</dbReference>
<organism evidence="9 10">
    <name type="scientific">Carpediemonas membranifera</name>
    <dbReference type="NCBI Taxonomy" id="201153"/>
    <lineage>
        <taxon>Eukaryota</taxon>
        <taxon>Metamonada</taxon>
        <taxon>Carpediemonas-like organisms</taxon>
        <taxon>Carpediemonas</taxon>
    </lineage>
</organism>
<feature type="compositionally biased region" description="Polar residues" evidence="7">
    <location>
        <begin position="236"/>
        <end position="262"/>
    </location>
</feature>
<dbReference type="InterPro" id="IPR001584">
    <property type="entry name" value="Integrase_cat-core"/>
</dbReference>
<feature type="domain" description="Integrase catalytic" evidence="8">
    <location>
        <begin position="491"/>
        <end position="584"/>
    </location>
</feature>
<dbReference type="GO" id="GO:0003676">
    <property type="term" value="F:nucleic acid binding"/>
    <property type="evidence" value="ECO:0007669"/>
    <property type="project" value="InterPro"/>
</dbReference>
<keyword evidence="2" id="KW-0548">Nucleotidyltransferase</keyword>
<dbReference type="PANTHER" id="PTHR37984">
    <property type="entry name" value="PROTEIN CBG26694"/>
    <property type="match status" value="1"/>
</dbReference>
<dbReference type="OrthoDB" id="422540at2759"/>
<dbReference type="GO" id="GO:0015074">
    <property type="term" value="P:DNA integration"/>
    <property type="evidence" value="ECO:0007669"/>
    <property type="project" value="InterPro"/>
</dbReference>
<dbReference type="Gene3D" id="3.30.420.10">
    <property type="entry name" value="Ribonuclease H-like superfamily/Ribonuclease H"/>
    <property type="match status" value="1"/>
</dbReference>
<dbReference type="InterPro" id="IPR012337">
    <property type="entry name" value="RNaseH-like_sf"/>
</dbReference>
<reference evidence="9" key="1">
    <citation type="submission" date="2021-05" db="EMBL/GenBank/DDBJ databases">
        <title>A free-living protist that lacks canonical eukaryotic 1 DNA replication and segregation systems.</title>
        <authorList>
            <person name="Salas-Leiva D.E."/>
            <person name="Tromer E.C."/>
            <person name="Curtis B.A."/>
            <person name="Jerlstrom-Hultqvist J."/>
            <person name="Kolisko M."/>
            <person name="Yi Z."/>
            <person name="Salas-Leiva J.S."/>
            <person name="Gallot-Lavallee L."/>
            <person name="Kops G.J.P.L."/>
            <person name="Archibald J.M."/>
            <person name="Simpson A.G.B."/>
            <person name="Roger A.J."/>
        </authorList>
    </citation>
    <scope>NUCLEOTIDE SEQUENCE</scope>
    <source>
        <strain evidence="9">BICM</strain>
    </source>
</reference>
<dbReference type="Proteomes" id="UP000717585">
    <property type="component" value="Unassembled WGS sequence"/>
</dbReference>
<keyword evidence="1" id="KW-0808">Transferase</keyword>
<dbReference type="GO" id="GO:0004519">
    <property type="term" value="F:endonuclease activity"/>
    <property type="evidence" value="ECO:0007669"/>
    <property type="project" value="UniProtKB-KW"/>
</dbReference>
<name>A0A8J6E2R6_9EUKA</name>
<dbReference type="GO" id="GO:0006508">
    <property type="term" value="P:proteolysis"/>
    <property type="evidence" value="ECO:0007669"/>
    <property type="project" value="InterPro"/>
</dbReference>
<dbReference type="SUPFAM" id="SSF53098">
    <property type="entry name" value="Ribonuclease H-like"/>
    <property type="match status" value="1"/>
</dbReference>
<dbReference type="GO" id="GO:0003964">
    <property type="term" value="F:RNA-directed DNA polymerase activity"/>
    <property type="evidence" value="ECO:0007669"/>
    <property type="project" value="UniProtKB-KW"/>
</dbReference>
<keyword evidence="6" id="KW-0695">RNA-directed DNA polymerase</keyword>
<proteinExistence type="predicted"/>